<sequence>MTNRQEKTDLQLILLRVIENQNKLSSIDLIRYIENNINHRVLSSCGVRQNVTVLYELLGYRTGKLNHYYRLADKDEYKVAIINKKNIIPGKPGNYKLKHITSFVELSNLIDLKKYKNMVPYKDEWCIRHRYYESQIHKYKVYVIDKGNHIYDSLIVMREIEIRGTKICKIVDFVGIDEDIAGLYSFIDDMMKQNGYEYIEFYNLGISKDIMKAAGFVLRSDSDNNIIPRLFEPFVQENKDIYYFANDFDSLHMYCGDADQDRANKL</sequence>
<evidence type="ECO:0000313" key="2">
    <source>
        <dbReference type="Proteomes" id="UP000196053"/>
    </source>
</evidence>
<dbReference type="Proteomes" id="UP000196053">
    <property type="component" value="Chromosome I"/>
</dbReference>
<dbReference type="OrthoDB" id="5570877at2"/>
<dbReference type="KEGG" id="hsd:SD1D_0378"/>
<protein>
    <submittedName>
        <fullName evidence="1">Uncharacterized protein</fullName>
    </submittedName>
</protein>
<reference evidence="2" key="1">
    <citation type="submission" date="2015-09" db="EMBL/GenBank/DDBJ databases">
        <authorList>
            <person name="Wibberg D."/>
        </authorList>
    </citation>
    <scope>NUCLEOTIDE SEQUENCE [LARGE SCALE GENOMIC DNA]</scope>
    <source>
        <strain evidence="2">SD1D</strain>
    </source>
</reference>
<proteinExistence type="predicted"/>
<dbReference type="EMBL" id="LN879430">
    <property type="protein sequence ID" value="CUH91931.1"/>
    <property type="molecule type" value="Genomic_DNA"/>
</dbReference>
<dbReference type="RefSeq" id="WP_058257354.1">
    <property type="nucleotide sequence ID" value="NZ_LN879430.1"/>
</dbReference>
<organism evidence="1 2">
    <name type="scientific">Herbinix luporum</name>
    <dbReference type="NCBI Taxonomy" id="1679721"/>
    <lineage>
        <taxon>Bacteria</taxon>
        <taxon>Bacillati</taxon>
        <taxon>Bacillota</taxon>
        <taxon>Clostridia</taxon>
        <taxon>Lachnospirales</taxon>
        <taxon>Lachnospiraceae</taxon>
        <taxon>Herbinix</taxon>
    </lineage>
</organism>
<gene>
    <name evidence="1" type="ORF">SD1D_0378</name>
</gene>
<evidence type="ECO:0000313" key="1">
    <source>
        <dbReference type="EMBL" id="CUH91931.1"/>
    </source>
</evidence>
<accession>A0A0K8J2R7</accession>
<dbReference type="AlphaFoldDB" id="A0A0K8J2R7"/>
<keyword evidence="2" id="KW-1185">Reference proteome</keyword>
<name>A0A0K8J2R7_9FIRM</name>